<dbReference type="InterPro" id="IPR011108">
    <property type="entry name" value="RMMBL"/>
</dbReference>
<keyword evidence="2" id="KW-0378">Hydrolase</keyword>
<evidence type="ECO:0000259" key="1">
    <source>
        <dbReference type="SMART" id="SM00849"/>
    </source>
</evidence>
<accession>A0A644YJZ0</accession>
<organism evidence="2">
    <name type="scientific">bioreactor metagenome</name>
    <dbReference type="NCBI Taxonomy" id="1076179"/>
    <lineage>
        <taxon>unclassified sequences</taxon>
        <taxon>metagenomes</taxon>
        <taxon>ecological metagenomes</taxon>
    </lineage>
</organism>
<dbReference type="PANTHER" id="PTHR43694">
    <property type="entry name" value="RIBONUCLEASE J"/>
    <property type="match status" value="1"/>
</dbReference>
<evidence type="ECO:0000313" key="2">
    <source>
        <dbReference type="EMBL" id="MPM28806.1"/>
    </source>
</evidence>
<dbReference type="AlphaFoldDB" id="A0A644YJZ0"/>
<dbReference type="SUPFAM" id="SSF56281">
    <property type="entry name" value="Metallo-hydrolase/oxidoreductase"/>
    <property type="match status" value="1"/>
</dbReference>
<dbReference type="SMART" id="SM00849">
    <property type="entry name" value="Lactamase_B"/>
    <property type="match status" value="1"/>
</dbReference>
<feature type="domain" description="Metallo-beta-lactamase" evidence="1">
    <location>
        <begin position="13"/>
        <end position="191"/>
    </location>
</feature>
<reference evidence="2" key="1">
    <citation type="submission" date="2019-08" db="EMBL/GenBank/DDBJ databases">
        <authorList>
            <person name="Kucharzyk K."/>
            <person name="Murdoch R.W."/>
            <person name="Higgins S."/>
            <person name="Loffler F."/>
        </authorList>
    </citation>
    <scope>NUCLEOTIDE SEQUENCE</scope>
</reference>
<dbReference type="EC" id="3.1.-.-" evidence="2"/>
<dbReference type="InterPro" id="IPR001279">
    <property type="entry name" value="Metallo-B-lactamas"/>
</dbReference>
<dbReference type="Gene3D" id="3.60.15.10">
    <property type="entry name" value="Ribonuclease Z/Hydroxyacylglutathione hydrolase-like"/>
    <property type="match status" value="1"/>
</dbReference>
<dbReference type="EMBL" id="VSSQ01005352">
    <property type="protein sequence ID" value="MPM28806.1"/>
    <property type="molecule type" value="Genomic_DNA"/>
</dbReference>
<protein>
    <submittedName>
        <fullName evidence="2">Ribonuclease J</fullName>
        <ecNumber evidence="2">3.1.-.-</ecNumber>
    </submittedName>
</protein>
<dbReference type="Pfam" id="PF12706">
    <property type="entry name" value="Lactamase_B_2"/>
    <property type="match status" value="1"/>
</dbReference>
<comment type="caution">
    <text evidence="2">The sequence shown here is derived from an EMBL/GenBank/DDBJ whole genome shotgun (WGS) entry which is preliminary data.</text>
</comment>
<sequence length="398" mass="44029">MQVDILRGKDHIGGNIIKVTDGETAILLDCGAMLPEIDQPKVEDTFDISRIGKVAAIFLSHHHGDHAGLLEKLPPEVDLFTSAETKTFMDLVDTFLGKPLRTIGRNIHILSDNQSVKVGSFEVTPVGVKHSAEGSIMFIVRSGGKGILYTGDYKTTEGFKTSGIDLMITEGTMLTRNGQAYPDEEAVEIALKKVMTETKGRIFVLQSSANIPRIHSIANANVNSRPLMQDVFLRYILEGMGHKVLISRYAFVWHRFSVNTEKPCDLLAKRLHDSREASTFGAIAKLPQAIVFLRSSMLSAMKKLINNGINISNDAFIFSIWRGYEKDPKTAALLKLFAEHGVLPQYIHTSGHADKRQIQELIQNVNPARIACVHSEDTSMISEIVGNILVEKGERIVL</sequence>
<gene>
    <name evidence="2" type="primary">rnj_8</name>
    <name evidence="2" type="ORF">SDC9_75337</name>
</gene>
<dbReference type="GO" id="GO:0016787">
    <property type="term" value="F:hydrolase activity"/>
    <property type="evidence" value="ECO:0007669"/>
    <property type="project" value="UniProtKB-KW"/>
</dbReference>
<name>A0A644YJZ0_9ZZZZ</name>
<proteinExistence type="predicted"/>
<dbReference type="PANTHER" id="PTHR43694:SF1">
    <property type="entry name" value="RIBONUCLEASE J"/>
    <property type="match status" value="1"/>
</dbReference>
<dbReference type="InterPro" id="IPR036866">
    <property type="entry name" value="RibonucZ/Hydroxyglut_hydro"/>
</dbReference>
<dbReference type="Pfam" id="PF07521">
    <property type="entry name" value="RMMBL"/>
    <property type="match status" value="1"/>
</dbReference>